<dbReference type="KEGG" id="pph:Ppha_1206"/>
<dbReference type="InterPro" id="IPR021458">
    <property type="entry name" value="Rv0495c"/>
</dbReference>
<dbReference type="RefSeq" id="WP_012507970.1">
    <property type="nucleotide sequence ID" value="NC_011060.1"/>
</dbReference>
<dbReference type="Proteomes" id="UP000002724">
    <property type="component" value="Chromosome"/>
</dbReference>
<dbReference type="OrthoDB" id="597501at2"/>
<evidence type="ECO:0000313" key="3">
    <source>
        <dbReference type="Proteomes" id="UP000002724"/>
    </source>
</evidence>
<comment type="similarity">
    <text evidence="1">Belongs to the Rv0495c family.</text>
</comment>
<sequence length="192" mass="21877">MSLVSIGDVLVDKDVLKAFFSCDLQECKGKCCVEGELGAPLSEAEAIQLRQSPEELLRMLPEKSVKYIRRHGPVELYQGRHYSRTIDNRECVFAFVRDGITFCAIENAFREGIIGFDKPLSCRLFPIRVRKKFGLDYLVYEQHSMCRSARKAGSESNEQLIDYVQLALESLYGRDWIVSLKAFVDSSTLRHG</sequence>
<evidence type="ECO:0000313" key="2">
    <source>
        <dbReference type="EMBL" id="ACF43478.1"/>
    </source>
</evidence>
<protein>
    <recommendedName>
        <fullName evidence="4">DUF3109 domain-containing protein</fullName>
    </recommendedName>
</protein>
<name>B4SGR5_PELPB</name>
<gene>
    <name evidence="2" type="ordered locus">Ppha_1206</name>
</gene>
<keyword evidence="3" id="KW-1185">Reference proteome</keyword>
<evidence type="ECO:0008006" key="4">
    <source>
        <dbReference type="Google" id="ProtNLM"/>
    </source>
</evidence>
<dbReference type="EMBL" id="CP001110">
    <property type="protein sequence ID" value="ACF43478.1"/>
    <property type="molecule type" value="Genomic_DNA"/>
</dbReference>
<dbReference type="HOGENOM" id="CLU_097451_0_0_10"/>
<evidence type="ECO:0000256" key="1">
    <source>
        <dbReference type="ARBA" id="ARBA00093770"/>
    </source>
</evidence>
<dbReference type="eggNOG" id="COG0727">
    <property type="taxonomic scope" value="Bacteria"/>
</dbReference>
<reference evidence="2 3" key="1">
    <citation type="submission" date="2008-06" db="EMBL/GenBank/DDBJ databases">
        <title>Complete sequence of Pelodictyon phaeoclathratiforme BU-1.</title>
        <authorList>
            <consortium name="US DOE Joint Genome Institute"/>
            <person name="Lucas S."/>
            <person name="Copeland A."/>
            <person name="Lapidus A."/>
            <person name="Glavina del Rio T."/>
            <person name="Dalin E."/>
            <person name="Tice H."/>
            <person name="Bruce D."/>
            <person name="Goodwin L."/>
            <person name="Pitluck S."/>
            <person name="Schmutz J."/>
            <person name="Larimer F."/>
            <person name="Land M."/>
            <person name="Hauser L."/>
            <person name="Kyrpides N."/>
            <person name="Mikhailova N."/>
            <person name="Liu Z."/>
            <person name="Li T."/>
            <person name="Zhao F."/>
            <person name="Overmann J."/>
            <person name="Bryant D.A."/>
            <person name="Richardson P."/>
        </authorList>
    </citation>
    <scope>NUCLEOTIDE SEQUENCE [LARGE SCALE GENOMIC DNA]</scope>
    <source>
        <strain evidence="3">DSM 5477 / BU-1</strain>
    </source>
</reference>
<dbReference type="AlphaFoldDB" id="B4SGR5"/>
<organism evidence="2 3">
    <name type="scientific">Pelodictyon phaeoclathratiforme (strain DSM 5477 / BU-1)</name>
    <dbReference type="NCBI Taxonomy" id="324925"/>
    <lineage>
        <taxon>Bacteria</taxon>
        <taxon>Pseudomonadati</taxon>
        <taxon>Chlorobiota</taxon>
        <taxon>Chlorobiia</taxon>
        <taxon>Chlorobiales</taxon>
        <taxon>Chlorobiaceae</taxon>
        <taxon>Chlorobium/Pelodictyon group</taxon>
        <taxon>Pelodictyon</taxon>
    </lineage>
</organism>
<dbReference type="STRING" id="324925.Ppha_1206"/>
<accession>B4SGR5</accession>
<proteinExistence type="inferred from homology"/>
<dbReference type="Pfam" id="PF11307">
    <property type="entry name" value="DUF3109"/>
    <property type="match status" value="1"/>
</dbReference>